<name>A0A410NVH2_BREDI</name>
<organism evidence="1 3">
    <name type="scientific">Brevundimonas diminuta</name>
    <name type="common">Pseudomonas diminuta</name>
    <dbReference type="NCBI Taxonomy" id="293"/>
    <lineage>
        <taxon>Bacteria</taxon>
        <taxon>Pseudomonadati</taxon>
        <taxon>Pseudomonadota</taxon>
        <taxon>Alphaproteobacteria</taxon>
        <taxon>Caulobacterales</taxon>
        <taxon>Caulobacteraceae</taxon>
        <taxon>Brevundimonas</taxon>
    </lineage>
</organism>
<evidence type="ECO:0000313" key="2">
    <source>
        <dbReference type="EMBL" id="QQB88764.1"/>
    </source>
</evidence>
<evidence type="ECO:0000313" key="3">
    <source>
        <dbReference type="Proteomes" id="UP000287388"/>
    </source>
</evidence>
<dbReference type="KEGG" id="bdm:EQG53_05570"/>
<keyword evidence="4" id="KW-1185">Reference proteome</keyword>
<dbReference type="EMBL" id="CP035093">
    <property type="protein sequence ID" value="QAT13871.1"/>
    <property type="molecule type" value="Genomic_DNA"/>
</dbReference>
<dbReference type="Proteomes" id="UP000596117">
    <property type="component" value="Chromosome"/>
</dbReference>
<reference evidence="2 4" key="2">
    <citation type="submission" date="2020-12" db="EMBL/GenBank/DDBJ databases">
        <title>FDA dAtabase for Regulatory Grade micrObial Sequences (FDA-ARGOS): Supporting development and validation of Infectious Disease Dx tests.</title>
        <authorList>
            <person name="Kerrigan L."/>
            <person name="Long C."/>
            <person name="Tallon L."/>
            <person name="Sadzewicz L."/>
            <person name="Zhao X."/>
            <person name="Boylan J."/>
            <person name="Ott S."/>
            <person name="Bowen H."/>
            <person name="Vavikolanu K."/>
            <person name="Mehta A."/>
            <person name="Aluvathingal J."/>
            <person name="Nadendla S."/>
            <person name="Yan Y."/>
            <person name="Sichtig H."/>
        </authorList>
    </citation>
    <scope>NUCLEOTIDE SEQUENCE [LARGE SCALE GENOMIC DNA]</scope>
    <source>
        <strain evidence="2 4">FDAARGOS_1026</strain>
    </source>
</reference>
<accession>A0A410NVH2</accession>
<proteinExistence type="predicted"/>
<gene>
    <name evidence="1" type="ORF">EQG53_05570</name>
    <name evidence="2" type="ORF">I6H83_16855</name>
</gene>
<evidence type="ECO:0000313" key="4">
    <source>
        <dbReference type="Proteomes" id="UP000596117"/>
    </source>
</evidence>
<reference evidence="1 3" key="1">
    <citation type="submission" date="2019-01" db="EMBL/GenBank/DDBJ databases">
        <title>Brevundimonas diminuta Genome sequencing and assembly.</title>
        <authorList>
            <person name="Chen H."/>
        </authorList>
    </citation>
    <scope>NUCLEOTIDE SEQUENCE [LARGE SCALE GENOMIC DNA]</scope>
    <source>
        <strain evidence="1">ATCC</strain>
        <strain evidence="3">ATCC(B) 19146</strain>
    </source>
</reference>
<dbReference type="EMBL" id="CP066026">
    <property type="protein sequence ID" value="QQB88764.1"/>
    <property type="molecule type" value="Genomic_DNA"/>
</dbReference>
<sequence length="68" mass="7402">MTLLHHNLTRTLYPVLCDLVLRANGAGHMTPSKAGQFASKPTAQAVEAVTNELKRMIRVEDGRAKTNG</sequence>
<evidence type="ECO:0000313" key="1">
    <source>
        <dbReference type="EMBL" id="QAT13871.1"/>
    </source>
</evidence>
<protein>
    <submittedName>
        <fullName evidence="1">Uncharacterized protein</fullName>
    </submittedName>
</protein>
<dbReference type="AlphaFoldDB" id="A0A410NVH2"/>
<dbReference type="RefSeq" id="WP_128719369.1">
    <property type="nucleotide sequence ID" value="NZ_BJNC01000048.1"/>
</dbReference>
<dbReference type="Proteomes" id="UP000287388">
    <property type="component" value="Chromosome"/>
</dbReference>